<evidence type="ECO:0000256" key="5">
    <source>
        <dbReference type="ARBA" id="ARBA00022660"/>
    </source>
</evidence>
<dbReference type="PROSITE" id="PS50999">
    <property type="entry name" value="COX2_TM"/>
    <property type="match status" value="1"/>
</dbReference>
<keyword evidence="8" id="KW-0249">Electron transport</keyword>
<dbReference type="SUPFAM" id="SSF49503">
    <property type="entry name" value="Cupredoxins"/>
    <property type="match status" value="1"/>
</dbReference>
<comment type="subcellular location">
    <subcellularLocation>
        <location evidence="1">Membrane</location>
        <topology evidence="1">Multi-pass membrane protein</topology>
    </subcellularLocation>
</comment>
<feature type="transmembrane region" description="Helical" evidence="12">
    <location>
        <begin position="46"/>
        <end position="65"/>
    </location>
</feature>
<evidence type="ECO:0000259" key="14">
    <source>
        <dbReference type="PROSITE" id="PS50999"/>
    </source>
</evidence>
<evidence type="ECO:0000256" key="3">
    <source>
        <dbReference type="ARBA" id="ARBA00012949"/>
    </source>
</evidence>
<gene>
    <name evidence="15" type="ORF">METZ01_LOCUS39538</name>
</gene>
<feature type="domain" description="Cytochrome oxidase subunit II transmembrane region profile" evidence="14">
    <location>
        <begin position="64"/>
        <end position="159"/>
    </location>
</feature>
<feature type="transmembrane region" description="Helical" evidence="12">
    <location>
        <begin position="85"/>
        <end position="110"/>
    </location>
</feature>
<accession>A0A381R648</accession>
<keyword evidence="4" id="KW-0813">Transport</keyword>
<dbReference type="GO" id="GO:0005507">
    <property type="term" value="F:copper ion binding"/>
    <property type="evidence" value="ECO:0007669"/>
    <property type="project" value="InterPro"/>
</dbReference>
<evidence type="ECO:0000256" key="8">
    <source>
        <dbReference type="ARBA" id="ARBA00022982"/>
    </source>
</evidence>
<evidence type="ECO:0000256" key="10">
    <source>
        <dbReference type="ARBA" id="ARBA00023136"/>
    </source>
</evidence>
<dbReference type="PANTHER" id="PTHR22888:SF9">
    <property type="entry name" value="CYTOCHROME C OXIDASE SUBUNIT 2"/>
    <property type="match status" value="1"/>
</dbReference>
<name>A0A381R648_9ZZZZ</name>
<evidence type="ECO:0000313" key="15">
    <source>
        <dbReference type="EMBL" id="SUZ86684.1"/>
    </source>
</evidence>
<evidence type="ECO:0000256" key="6">
    <source>
        <dbReference type="ARBA" id="ARBA00022692"/>
    </source>
</evidence>
<dbReference type="GO" id="GO:0004129">
    <property type="term" value="F:cytochrome-c oxidase activity"/>
    <property type="evidence" value="ECO:0007669"/>
    <property type="project" value="UniProtKB-EC"/>
</dbReference>
<dbReference type="Pfam" id="PF02790">
    <property type="entry name" value="COX2_TM"/>
    <property type="match status" value="1"/>
</dbReference>
<feature type="transmembrane region" description="Helical" evidence="12">
    <location>
        <begin position="130"/>
        <end position="150"/>
    </location>
</feature>
<dbReference type="Gene3D" id="2.60.40.420">
    <property type="entry name" value="Cupredoxins - blue copper proteins"/>
    <property type="match status" value="1"/>
</dbReference>
<keyword evidence="5" id="KW-0679">Respiratory chain</keyword>
<organism evidence="15">
    <name type="scientific">marine metagenome</name>
    <dbReference type="NCBI Taxonomy" id="408172"/>
    <lineage>
        <taxon>unclassified sequences</taxon>
        <taxon>metagenomes</taxon>
        <taxon>ecological metagenomes</taxon>
    </lineage>
</organism>
<dbReference type="InterPro" id="IPR008972">
    <property type="entry name" value="Cupredoxin"/>
</dbReference>
<keyword evidence="6 12" id="KW-0812">Transmembrane</keyword>
<evidence type="ECO:0000256" key="7">
    <source>
        <dbReference type="ARBA" id="ARBA00022967"/>
    </source>
</evidence>
<dbReference type="SUPFAM" id="SSF81464">
    <property type="entry name" value="Cytochrome c oxidase subunit II-like, transmembrane region"/>
    <property type="match status" value="1"/>
</dbReference>
<dbReference type="EC" id="7.1.1.9" evidence="3"/>
<protein>
    <recommendedName>
        <fullName evidence="3">cytochrome-c oxidase</fullName>
        <ecNumber evidence="3">7.1.1.9</ecNumber>
    </recommendedName>
    <alternativeName>
        <fullName evidence="11">Cytochrome c oxidase polypeptide II</fullName>
    </alternativeName>
</protein>
<dbReference type="EMBL" id="UINC01001693">
    <property type="protein sequence ID" value="SUZ86684.1"/>
    <property type="molecule type" value="Genomic_DNA"/>
</dbReference>
<keyword evidence="7" id="KW-1278">Translocase</keyword>
<evidence type="ECO:0000256" key="12">
    <source>
        <dbReference type="SAM" id="Phobius"/>
    </source>
</evidence>
<sequence>MNFIFLLIGLLLVIVLFQIFRSSEILSVAAKKVSKSFEDSTNKYNAILGVIFLIGLIFSIFWYAIKEYKNYNLPIASEHAPDVELIFWVTMAITMSVFIVTQIIMFYFGYKYQYQEDRIAEYYPDNNKLEIIWTIIPAIVLTVLIGWGLYEWNKVTGPAPADAEVIEVVGYQFAWASRYPGDDSKLGSYNYKLTDVENIVGIDFSDSASLDDFMPREIHIPKGKPVLLKIRARDVIHSVYLPYFRAQMNAVPGMPTELWFIPTKTTQEMREEMGNDNFNYEIICNKICGRAHFSMKQNLIVEEEWEYIKWKKSQDSWIKKNPDYFANFLKNNAKDLAVLNNDYESN</sequence>
<comment type="similarity">
    <text evidence="2">Belongs to the cytochrome c oxidase subunit 2 family.</text>
</comment>
<keyword evidence="10 12" id="KW-0472">Membrane</keyword>
<keyword evidence="9 12" id="KW-1133">Transmembrane helix</keyword>
<dbReference type="GO" id="GO:0042773">
    <property type="term" value="P:ATP synthesis coupled electron transport"/>
    <property type="evidence" value="ECO:0007669"/>
    <property type="project" value="TreeGrafter"/>
</dbReference>
<dbReference type="PRINTS" id="PR01166">
    <property type="entry name" value="CYCOXIDASEII"/>
</dbReference>
<evidence type="ECO:0000256" key="4">
    <source>
        <dbReference type="ARBA" id="ARBA00022448"/>
    </source>
</evidence>
<dbReference type="InterPro" id="IPR011759">
    <property type="entry name" value="Cyt_c_oxidase_su2_TM_dom"/>
</dbReference>
<feature type="domain" description="Cytochrome oxidase subunit II copper A binding" evidence="13">
    <location>
        <begin position="161"/>
        <end position="313"/>
    </location>
</feature>
<evidence type="ECO:0000256" key="2">
    <source>
        <dbReference type="ARBA" id="ARBA00007866"/>
    </source>
</evidence>
<dbReference type="GO" id="GO:0016020">
    <property type="term" value="C:membrane"/>
    <property type="evidence" value="ECO:0007669"/>
    <property type="project" value="UniProtKB-SubCell"/>
</dbReference>
<proteinExistence type="inferred from homology"/>
<reference evidence="15" key="1">
    <citation type="submission" date="2018-05" db="EMBL/GenBank/DDBJ databases">
        <authorList>
            <person name="Lanie J.A."/>
            <person name="Ng W.-L."/>
            <person name="Kazmierczak K.M."/>
            <person name="Andrzejewski T.M."/>
            <person name="Davidsen T.M."/>
            <person name="Wayne K.J."/>
            <person name="Tettelin H."/>
            <person name="Glass J.I."/>
            <person name="Rusch D."/>
            <person name="Podicherti R."/>
            <person name="Tsui H.-C.T."/>
            <person name="Winkler M.E."/>
        </authorList>
    </citation>
    <scope>NUCLEOTIDE SEQUENCE</scope>
</reference>
<evidence type="ECO:0000256" key="11">
    <source>
        <dbReference type="ARBA" id="ARBA00031389"/>
    </source>
</evidence>
<dbReference type="PROSITE" id="PS50857">
    <property type="entry name" value="COX2_CUA"/>
    <property type="match status" value="1"/>
</dbReference>
<evidence type="ECO:0000256" key="9">
    <source>
        <dbReference type="ARBA" id="ARBA00022989"/>
    </source>
</evidence>
<dbReference type="InterPro" id="IPR045187">
    <property type="entry name" value="CcO_II"/>
</dbReference>
<dbReference type="Gene3D" id="1.10.287.90">
    <property type="match status" value="1"/>
</dbReference>
<dbReference type="InterPro" id="IPR036257">
    <property type="entry name" value="Cyt_c_oxidase_su2_TM_sf"/>
</dbReference>
<evidence type="ECO:0000256" key="1">
    <source>
        <dbReference type="ARBA" id="ARBA00004141"/>
    </source>
</evidence>
<evidence type="ECO:0000259" key="13">
    <source>
        <dbReference type="PROSITE" id="PS50857"/>
    </source>
</evidence>
<dbReference type="PANTHER" id="PTHR22888">
    <property type="entry name" value="CYTOCHROME C OXIDASE, SUBUNIT II"/>
    <property type="match status" value="1"/>
</dbReference>
<dbReference type="Pfam" id="PF00116">
    <property type="entry name" value="COX2"/>
    <property type="match status" value="1"/>
</dbReference>
<dbReference type="InterPro" id="IPR002429">
    <property type="entry name" value="CcO_II-like_C"/>
</dbReference>
<dbReference type="AlphaFoldDB" id="A0A381R648"/>